<evidence type="ECO:0000256" key="6">
    <source>
        <dbReference type="ARBA" id="ARBA00022989"/>
    </source>
</evidence>
<dbReference type="SUPFAM" id="SSF143865">
    <property type="entry name" value="CorA soluble domain-like"/>
    <property type="match status" value="1"/>
</dbReference>
<feature type="transmembrane region" description="Helical" evidence="8">
    <location>
        <begin position="177"/>
        <end position="195"/>
    </location>
</feature>
<keyword evidence="4" id="KW-1003">Cell membrane</keyword>
<evidence type="ECO:0000313" key="10">
    <source>
        <dbReference type="Proteomes" id="UP000657372"/>
    </source>
</evidence>
<evidence type="ECO:0000256" key="8">
    <source>
        <dbReference type="SAM" id="Phobius"/>
    </source>
</evidence>
<dbReference type="CDD" id="cd12830">
    <property type="entry name" value="MtCorA-like"/>
    <property type="match status" value="1"/>
</dbReference>
<feature type="transmembrane region" description="Helical" evidence="8">
    <location>
        <begin position="207"/>
        <end position="226"/>
    </location>
</feature>
<dbReference type="Proteomes" id="UP000657372">
    <property type="component" value="Unassembled WGS sequence"/>
</dbReference>
<comment type="similarity">
    <text evidence="2">Belongs to the CorA metal ion transporter (MIT) (TC 1.A.35) family.</text>
</comment>
<evidence type="ECO:0000256" key="7">
    <source>
        <dbReference type="ARBA" id="ARBA00023136"/>
    </source>
</evidence>
<evidence type="ECO:0000256" key="1">
    <source>
        <dbReference type="ARBA" id="ARBA00004651"/>
    </source>
</evidence>
<dbReference type="InterPro" id="IPR045861">
    <property type="entry name" value="CorA_cytoplasmic_dom"/>
</dbReference>
<keyword evidence="10" id="KW-1185">Reference proteome</keyword>
<dbReference type="PANTHER" id="PTHR46494:SF1">
    <property type="entry name" value="CORA FAMILY METAL ION TRANSPORTER (EUROFUNG)"/>
    <property type="match status" value="1"/>
</dbReference>
<dbReference type="PANTHER" id="PTHR46494">
    <property type="entry name" value="CORA FAMILY METAL ION TRANSPORTER (EUROFUNG)"/>
    <property type="match status" value="1"/>
</dbReference>
<evidence type="ECO:0000313" key="9">
    <source>
        <dbReference type="EMBL" id="MBF8179104.1"/>
    </source>
</evidence>
<accession>A0ABS0EWL3</accession>
<dbReference type="Gene3D" id="1.20.58.340">
    <property type="entry name" value="Magnesium transport protein CorA, transmembrane region"/>
    <property type="match status" value="2"/>
</dbReference>
<keyword evidence="3" id="KW-0813">Transport</keyword>
<reference evidence="9 10" key="1">
    <citation type="submission" date="2020-11" db="EMBL/GenBank/DDBJ databases">
        <title>WGS of Herminiimonas contaminans strain Marseille-Q4544 isolated from planarians Schmidtea mediterranea.</title>
        <authorList>
            <person name="Kangale L."/>
        </authorList>
    </citation>
    <scope>NUCLEOTIDE SEQUENCE [LARGE SCALE GENOMIC DNA]</scope>
    <source>
        <strain evidence="9 10">Marseille-Q4544</strain>
    </source>
</reference>
<keyword evidence="5 8" id="KW-0812">Transmembrane</keyword>
<dbReference type="EMBL" id="JADOEL010000015">
    <property type="protein sequence ID" value="MBF8179104.1"/>
    <property type="molecule type" value="Genomic_DNA"/>
</dbReference>
<keyword evidence="7 8" id="KW-0472">Membrane</keyword>
<gene>
    <name evidence="9" type="ORF">IXC47_15575</name>
</gene>
<evidence type="ECO:0000256" key="4">
    <source>
        <dbReference type="ARBA" id="ARBA00022475"/>
    </source>
</evidence>
<dbReference type="InterPro" id="IPR045863">
    <property type="entry name" value="CorA_TM1_TM2"/>
</dbReference>
<dbReference type="SUPFAM" id="SSF144083">
    <property type="entry name" value="Magnesium transport protein CorA, transmembrane region"/>
    <property type="match status" value="1"/>
</dbReference>
<comment type="caution">
    <text evidence="9">The sequence shown here is derived from an EMBL/GenBank/DDBJ whole genome shotgun (WGS) entry which is preliminary data.</text>
</comment>
<name>A0ABS0EWL3_9BURK</name>
<sequence length="234" mass="26292">MPAVPQYGKTAIFTGPNHIISVRHGNAGALGSLREQLEASPSLLGKGVDYVLHAILHRVVDQYLPIFEMIEDDVLAMEKRSLDDFLGRDDVARIFRLRCELTHFQRTLGAMSELVRKLVRRHFPSISAEVRPYFNDVADHVNRVQSMVNGLLQVVSSVFEFSSLLEAQRTGVITRQLAAWAAILAVPTAIAGIYGMNFKNMPELDTAYGYFVVLALILMSCLLLFVRFREAKWL</sequence>
<protein>
    <submittedName>
        <fullName evidence="9">Magnesium and cobalt transport protein CorA</fullName>
    </submittedName>
</protein>
<proteinExistence type="inferred from homology"/>
<evidence type="ECO:0000256" key="5">
    <source>
        <dbReference type="ARBA" id="ARBA00022692"/>
    </source>
</evidence>
<dbReference type="Pfam" id="PF01544">
    <property type="entry name" value="CorA"/>
    <property type="match status" value="1"/>
</dbReference>
<comment type="subcellular location">
    <subcellularLocation>
        <location evidence="1">Cell membrane</location>
        <topology evidence="1">Multi-pass membrane protein</topology>
    </subcellularLocation>
</comment>
<keyword evidence="6 8" id="KW-1133">Transmembrane helix</keyword>
<evidence type="ECO:0000256" key="2">
    <source>
        <dbReference type="ARBA" id="ARBA00009765"/>
    </source>
</evidence>
<evidence type="ECO:0000256" key="3">
    <source>
        <dbReference type="ARBA" id="ARBA00022448"/>
    </source>
</evidence>
<organism evidence="9 10">
    <name type="scientific">Herminiimonas contaminans</name>
    <dbReference type="NCBI Taxonomy" id="1111140"/>
    <lineage>
        <taxon>Bacteria</taxon>
        <taxon>Pseudomonadati</taxon>
        <taxon>Pseudomonadota</taxon>
        <taxon>Betaproteobacteria</taxon>
        <taxon>Burkholderiales</taxon>
        <taxon>Oxalobacteraceae</taxon>
        <taxon>Herminiimonas</taxon>
    </lineage>
</organism>
<dbReference type="InterPro" id="IPR002523">
    <property type="entry name" value="MgTranspt_CorA/ZnTranspt_ZntB"/>
</dbReference>